<name>A0ABQ4RS50_9HYPH</name>
<feature type="transmembrane region" description="Helical" evidence="1">
    <location>
        <begin position="359"/>
        <end position="379"/>
    </location>
</feature>
<feature type="transmembrane region" description="Helical" evidence="1">
    <location>
        <begin position="430"/>
        <end position="450"/>
    </location>
</feature>
<keyword evidence="1" id="KW-0472">Membrane</keyword>
<feature type="transmembrane region" description="Helical" evidence="1">
    <location>
        <begin position="952"/>
        <end position="975"/>
    </location>
</feature>
<dbReference type="SUPFAM" id="SSF82693">
    <property type="entry name" value="Multidrug efflux transporter AcrB pore domain, PN1, PN2, PC1 and PC2 subdomains"/>
    <property type="match status" value="3"/>
</dbReference>
<dbReference type="Pfam" id="PF00873">
    <property type="entry name" value="ACR_tran"/>
    <property type="match status" value="1"/>
</dbReference>
<comment type="caution">
    <text evidence="2">The sequence shown here is derived from an EMBL/GenBank/DDBJ whole genome shotgun (WGS) entry which is preliminary data.</text>
</comment>
<dbReference type="Gene3D" id="3.30.70.1320">
    <property type="entry name" value="Multidrug efflux transporter AcrB pore domain like"/>
    <property type="match status" value="1"/>
</dbReference>
<feature type="transmembrane region" description="Helical" evidence="1">
    <location>
        <begin position="981"/>
        <end position="1008"/>
    </location>
</feature>
<dbReference type="PANTHER" id="PTHR32063">
    <property type="match status" value="1"/>
</dbReference>
<reference evidence="2" key="2">
    <citation type="submission" date="2021-08" db="EMBL/GenBank/DDBJ databases">
        <authorList>
            <person name="Tani A."/>
            <person name="Ola A."/>
            <person name="Ogura Y."/>
            <person name="Katsura K."/>
            <person name="Hayashi T."/>
        </authorList>
    </citation>
    <scope>NUCLEOTIDE SEQUENCE</scope>
    <source>
        <strain evidence="2">DSM 19015</strain>
    </source>
</reference>
<dbReference type="SUPFAM" id="SSF82714">
    <property type="entry name" value="Multidrug efflux transporter AcrB TolC docking domain, DN and DC subdomains"/>
    <property type="match status" value="2"/>
</dbReference>
<dbReference type="PANTHER" id="PTHR32063:SF77">
    <property type="entry name" value="ACR FAMILY TRANSPORT PROTEIN"/>
    <property type="match status" value="1"/>
</dbReference>
<evidence type="ECO:0000313" key="2">
    <source>
        <dbReference type="EMBL" id="GJD93606.1"/>
    </source>
</evidence>
<dbReference type="Gene3D" id="3.30.70.1440">
    <property type="entry name" value="Multidrug efflux transporter AcrB pore domain"/>
    <property type="match status" value="1"/>
</dbReference>
<dbReference type="Gene3D" id="3.30.70.1430">
    <property type="entry name" value="Multidrug efflux transporter AcrB pore domain"/>
    <property type="match status" value="2"/>
</dbReference>
<organism evidence="2 3">
    <name type="scientific">Methylobacterium iners</name>
    <dbReference type="NCBI Taxonomy" id="418707"/>
    <lineage>
        <taxon>Bacteria</taxon>
        <taxon>Pseudomonadati</taxon>
        <taxon>Pseudomonadota</taxon>
        <taxon>Alphaproteobacteria</taxon>
        <taxon>Hyphomicrobiales</taxon>
        <taxon>Methylobacteriaceae</taxon>
        <taxon>Methylobacterium</taxon>
    </lineage>
</organism>
<sequence>MSGISSWSIRHPIPPIVLFVLMTVAGLVAFGRLPINANPNVDIPTVTVTVTQAGAAASEIETQVTRKIEGQIAAVANVKHVTSTIQTGVSTTTVEFQLGTPIDRAVTDVKDAVDRTRSDLPRTIDEPVVARLDAEGAAILTYAVAAPAMASQDLSWFIDDTLSRELRAIRGVGQILRKGGVDREIRIDLDADRLDALGLTASEVSLQLRATNLDVAAGRTEAGSREQAIRALGGVLTADALARTEIATPRAGSVRLGRIGTVSDGAGEARQIARLDGEPVIAFEVLRAKGSSEVAVAEAVEARLAEVVARNPGLKLTKIATTVADTLDSYHASIEELLIGAGLASVVVLIFLRSWRATLIAAIAMPLSLVPTFAAMLAFGFSLNVISLLGLTLVVGILVDDAIVEIENIIRHGGMGKRPYRAALDASDEIGLAVVATTMAIVVVFLPVSAMGGVAGQYFRQFGVTVAVAVFCSLLVARLLTPLIAAYFLEPQAEHGGEGAILRLYRRLLGLCLDHRWVSLTVAGAIFAGSVVLAGYIPAGFLPRSDKAQTTLSLELPPGATLGRAERTADALTRALKGHPAVRSVFVEFGAPPVGSTVNAAGSLTQGSATVVLKPQSERGRNAVGGSLSLQDFQTSIRPMLVGIPDLRVAFPNDQRARDVSVLFVGGDPAELTRAAETLAAQMGALPMLASVRSTAPLPRAEVQIRPKDDEMARLGISVDALAAALRVATQGDLDQSLARFSAGTRQVPIRVRLKDAARDDIAVLRNLKVAGSSGAPVPLRLIADVELGSGEGSIERFDRERRVAVEADLVGGTTLGQALAAVQALPGYTNLPTGVRIPLYGDAESMAETFSEFALAMGAGLLLIYVVLVLLFRDVLQPITIMTALPLSLSGAFGALLLTGMALDVLSLIGLLMLMGIVTKNSILLVEYAVEEIRAGVGRRDALLDAGVKRARPIVMTTVAMVAGMMVPALGFGAGSELRAPMAVVVIGGLLTSTVLSLLFVPVAFTFMDDLRGVLGRPLSRLTTLQDGDREELGGEPNR</sequence>
<keyword evidence="1" id="KW-0812">Transmembrane</keyword>
<dbReference type="EMBL" id="BPQP01000012">
    <property type="protein sequence ID" value="GJD93606.1"/>
    <property type="molecule type" value="Genomic_DNA"/>
</dbReference>
<proteinExistence type="predicted"/>
<feature type="transmembrane region" description="Helical" evidence="1">
    <location>
        <begin position="12"/>
        <end position="31"/>
    </location>
</feature>
<dbReference type="Gene3D" id="1.20.1640.10">
    <property type="entry name" value="Multidrug efflux transporter AcrB transmembrane domain"/>
    <property type="match status" value="2"/>
</dbReference>
<reference evidence="2" key="1">
    <citation type="journal article" date="2021" name="Front. Microbiol.">
        <title>Comprehensive Comparative Genomics and Phenotyping of Methylobacterium Species.</title>
        <authorList>
            <person name="Alessa O."/>
            <person name="Ogura Y."/>
            <person name="Fujitani Y."/>
            <person name="Takami H."/>
            <person name="Hayashi T."/>
            <person name="Sahin N."/>
            <person name="Tani A."/>
        </authorList>
    </citation>
    <scope>NUCLEOTIDE SEQUENCE</scope>
    <source>
        <strain evidence="2">DSM 19015</strain>
    </source>
</reference>
<keyword evidence="1" id="KW-1133">Transmembrane helix</keyword>
<keyword evidence="3" id="KW-1185">Reference proteome</keyword>
<dbReference type="InterPro" id="IPR027463">
    <property type="entry name" value="AcrB_DN_DC_subdom"/>
</dbReference>
<dbReference type="Gene3D" id="3.30.2090.10">
    <property type="entry name" value="Multidrug efflux transporter AcrB TolC docking domain, DN and DC subdomains"/>
    <property type="match status" value="2"/>
</dbReference>
<feature type="transmembrane region" description="Helical" evidence="1">
    <location>
        <begin position="517"/>
        <end position="537"/>
    </location>
</feature>
<feature type="transmembrane region" description="Helical" evidence="1">
    <location>
        <begin position="462"/>
        <end position="489"/>
    </location>
</feature>
<dbReference type="InterPro" id="IPR001036">
    <property type="entry name" value="Acrflvin-R"/>
</dbReference>
<feature type="transmembrane region" description="Helical" evidence="1">
    <location>
        <begin position="854"/>
        <end position="873"/>
    </location>
</feature>
<protein>
    <submittedName>
        <fullName evidence="2">Multidrug resistance protein MdtB</fullName>
    </submittedName>
</protein>
<accession>A0ABQ4RS50</accession>
<feature type="transmembrane region" description="Helical" evidence="1">
    <location>
        <begin position="337"/>
        <end position="352"/>
    </location>
</feature>
<evidence type="ECO:0000256" key="1">
    <source>
        <dbReference type="SAM" id="Phobius"/>
    </source>
</evidence>
<gene>
    <name evidence="2" type="primary">mdtB_3</name>
    <name evidence="2" type="ORF">OCOJLMKI_0802</name>
</gene>
<dbReference type="Proteomes" id="UP001055125">
    <property type="component" value="Unassembled WGS sequence"/>
</dbReference>
<dbReference type="SUPFAM" id="SSF82866">
    <property type="entry name" value="Multidrug efflux transporter AcrB transmembrane domain"/>
    <property type="match status" value="2"/>
</dbReference>
<dbReference type="PRINTS" id="PR00702">
    <property type="entry name" value="ACRIFLAVINRP"/>
</dbReference>
<feature type="transmembrane region" description="Helical" evidence="1">
    <location>
        <begin position="885"/>
        <end position="904"/>
    </location>
</feature>
<dbReference type="RefSeq" id="WP_238242810.1">
    <property type="nucleotide sequence ID" value="NZ_BPQP01000012.1"/>
</dbReference>
<evidence type="ECO:0000313" key="3">
    <source>
        <dbReference type="Proteomes" id="UP001055125"/>
    </source>
</evidence>